<dbReference type="GO" id="GO:0030170">
    <property type="term" value="F:pyridoxal phosphate binding"/>
    <property type="evidence" value="ECO:0007669"/>
    <property type="project" value="InterPro"/>
</dbReference>
<comment type="caution">
    <text evidence="5">The sequence shown here is derived from an EMBL/GenBank/DDBJ whole genome shotgun (WGS) entry which is preliminary data.</text>
</comment>
<keyword evidence="2 4" id="KW-0663">Pyridoxal phosphate</keyword>
<keyword evidence="6" id="KW-1185">Reference proteome</keyword>
<dbReference type="Pfam" id="PF00282">
    <property type="entry name" value="Pyridoxal_deC"/>
    <property type="match status" value="1"/>
</dbReference>
<feature type="modified residue" description="N6-(pyridoxal phosphate)lysine" evidence="4">
    <location>
        <position position="457"/>
    </location>
</feature>
<name>A0AAD9Q9L1_ACRCE</name>
<evidence type="ECO:0000313" key="6">
    <source>
        <dbReference type="Proteomes" id="UP001249851"/>
    </source>
</evidence>
<dbReference type="SUPFAM" id="SSF53383">
    <property type="entry name" value="PLP-dependent transferases"/>
    <property type="match status" value="1"/>
</dbReference>
<gene>
    <name evidence="5" type="ORF">P5673_020367</name>
</gene>
<evidence type="ECO:0000256" key="4">
    <source>
        <dbReference type="PIRSR" id="PIRSR602129-50"/>
    </source>
</evidence>
<evidence type="ECO:0000256" key="2">
    <source>
        <dbReference type="ARBA" id="ARBA00022898"/>
    </source>
</evidence>
<dbReference type="GO" id="GO:0019752">
    <property type="term" value="P:carboxylic acid metabolic process"/>
    <property type="evidence" value="ECO:0007669"/>
    <property type="project" value="InterPro"/>
</dbReference>
<reference evidence="5" key="2">
    <citation type="journal article" date="2023" name="Science">
        <title>Genomic signatures of disease resistance in endangered staghorn corals.</title>
        <authorList>
            <person name="Vollmer S.V."/>
            <person name="Selwyn J.D."/>
            <person name="Despard B.A."/>
            <person name="Roesel C.L."/>
        </authorList>
    </citation>
    <scope>NUCLEOTIDE SEQUENCE</scope>
    <source>
        <strain evidence="5">K2</strain>
    </source>
</reference>
<protein>
    <submittedName>
        <fullName evidence="5">L-tyrosine decarboxylase</fullName>
    </submittedName>
</protein>
<dbReference type="PANTHER" id="PTHR42735">
    <property type="match status" value="1"/>
</dbReference>
<accession>A0AAD9Q9L1</accession>
<keyword evidence="3" id="KW-0456">Lyase</keyword>
<evidence type="ECO:0000256" key="1">
    <source>
        <dbReference type="ARBA" id="ARBA00001933"/>
    </source>
</evidence>
<dbReference type="Gene3D" id="3.40.640.10">
    <property type="entry name" value="Type I PLP-dependent aspartate aminotransferase-like (Major domain)"/>
    <property type="match status" value="1"/>
</dbReference>
<comment type="cofactor">
    <cofactor evidence="1 4">
        <name>pyridoxal 5'-phosphate</name>
        <dbReference type="ChEBI" id="CHEBI:597326"/>
    </cofactor>
</comment>
<evidence type="ECO:0000256" key="3">
    <source>
        <dbReference type="ARBA" id="ARBA00023239"/>
    </source>
</evidence>
<dbReference type="AlphaFoldDB" id="A0AAD9Q9L1"/>
<dbReference type="InterPro" id="IPR015421">
    <property type="entry name" value="PyrdxlP-dep_Trfase_major"/>
</dbReference>
<organism evidence="5 6">
    <name type="scientific">Acropora cervicornis</name>
    <name type="common">Staghorn coral</name>
    <dbReference type="NCBI Taxonomy" id="6130"/>
    <lineage>
        <taxon>Eukaryota</taxon>
        <taxon>Metazoa</taxon>
        <taxon>Cnidaria</taxon>
        <taxon>Anthozoa</taxon>
        <taxon>Hexacorallia</taxon>
        <taxon>Scleractinia</taxon>
        <taxon>Astrocoeniina</taxon>
        <taxon>Acroporidae</taxon>
        <taxon>Acropora</taxon>
    </lineage>
</organism>
<dbReference type="InterPro" id="IPR050477">
    <property type="entry name" value="GrpII_AminoAcid_Decarb"/>
</dbReference>
<dbReference type="GO" id="GO:0016830">
    <property type="term" value="F:carbon-carbon lyase activity"/>
    <property type="evidence" value="ECO:0007669"/>
    <property type="project" value="InterPro"/>
</dbReference>
<reference evidence="5" key="1">
    <citation type="journal article" date="2023" name="G3 (Bethesda)">
        <title>Whole genome assembly and annotation of the endangered Caribbean coral Acropora cervicornis.</title>
        <authorList>
            <person name="Selwyn J.D."/>
            <person name="Vollmer S.V."/>
        </authorList>
    </citation>
    <scope>NUCLEOTIDE SEQUENCE</scope>
    <source>
        <strain evidence="5">K2</strain>
    </source>
</reference>
<evidence type="ECO:0000313" key="5">
    <source>
        <dbReference type="EMBL" id="KAK2557277.1"/>
    </source>
</evidence>
<dbReference type="Proteomes" id="UP001249851">
    <property type="component" value="Unassembled WGS sequence"/>
</dbReference>
<dbReference type="InterPro" id="IPR002129">
    <property type="entry name" value="PyrdxlP-dep_de-COase"/>
</dbReference>
<dbReference type="PANTHER" id="PTHR42735:SF4">
    <property type="entry name" value="PYRIDOXAL PHOSPHATE-DEPENDENT DECARBOXYLASE FAMILY PROTEIN"/>
    <property type="match status" value="1"/>
</dbReference>
<dbReference type="InterPro" id="IPR015424">
    <property type="entry name" value="PyrdxlP-dep_Trfase"/>
</dbReference>
<sequence length="968" mass="108377">MLHAGKNPKSMYAPGRKAFSPREDLQVAMPWAKVGAWYVGPKAENEEIYKEMVLKAMDAHLDFRKNYFPSDPAYVTPEIKDSLAYKTEIENMRRELATMREEMKKSVPYFTPRYKGHVVWDPSMPAQLGYLTAFMYHQNNAIEEAGNVTTTYEVEAGKELCGMVGFDKELGRGHLTAGGTVANCEAMWCARNVKFLPLAMQDAVKEVPELVGAQGMSIDLPGGGTKKLVEATTWDLLNLNTDVIVEMPDKIADTINQGKPSASDQMTYMEVMKLSKKYKIEAKGVLKFCKKHDIQAKNSPICIMPTTAHISLFKGTNLTGMGLGEDETILIPCDENSRMKTEDLEVKLESLRTAGTAVMAVCAVMGTTEESAIDDVDEVLNIRDRMRKKNPPLDFLVHCDGAWGGYFCTMIREPPVQIQRQATADEGFVPELPLSLFVQKQLNRMKDVDTITLDPHKSGFCTYPAGAIAYRKARINDVVSSMVEADTPYYYGSVNLGNWGIEGSKPGNSAAAVYLANKVIGLHKLGHGRILAECTFTSKLMYCLWTTIAQDQDPFIVVTTKPLKSEIIPENPVQFIRDNIMGKSNEEIEENAKAMDFLQEVGPDTLMPNFAVNFRTSEGLNKSLDWCNKLNDAVFKLNVHATDQISARRWPMLVTASYFAHHHGSGALKDLKERLGLSHLGQKESLRYIICCAMDPFATSMDFIEDFGNIMRNAILCSIGTLLDEPDYHNFVTSGQADEDSNVVLYYAGGKEPKSHQYSIFAKFRVKYGADVREIRNKAVGTDGPLVFRTTDEKLTLHDLLLKNFEEGKDGLNFKVDCYNGLPTESLQPIKKGVPVQVVDVARYRRFDLTDIREYDGSQFFLYGDRSNRAFLANMPVKGDNLDFYQFVELASVPEHIDEVLLLNGVEMSLFHIDPQSEGILEPGEPVVGLVQQGSEYIADFIGHDGVEYKTTVKIWKDYWHTDPGLFK</sequence>
<proteinExistence type="predicted"/>
<dbReference type="EMBL" id="JARQWQ010000050">
    <property type="protein sequence ID" value="KAK2557277.1"/>
    <property type="molecule type" value="Genomic_DNA"/>
</dbReference>